<organism evidence="1 2">
    <name type="scientific">Madurella fahalii</name>
    <dbReference type="NCBI Taxonomy" id="1157608"/>
    <lineage>
        <taxon>Eukaryota</taxon>
        <taxon>Fungi</taxon>
        <taxon>Dikarya</taxon>
        <taxon>Ascomycota</taxon>
        <taxon>Pezizomycotina</taxon>
        <taxon>Sordariomycetes</taxon>
        <taxon>Sordariomycetidae</taxon>
        <taxon>Sordariales</taxon>
        <taxon>Sordariales incertae sedis</taxon>
        <taxon>Madurella</taxon>
    </lineage>
</organism>
<comment type="caution">
    <text evidence="1">The sequence shown here is derived from an EMBL/GenBank/DDBJ whole genome shotgun (WGS) entry which is preliminary data.</text>
</comment>
<dbReference type="EMBL" id="BAAFSV010000004">
    <property type="protein sequence ID" value="GAB1316813.1"/>
    <property type="molecule type" value="Genomic_DNA"/>
</dbReference>
<protein>
    <submittedName>
        <fullName evidence="1">Uncharacterized protein</fullName>
    </submittedName>
</protein>
<name>A0ABQ0GGD1_9PEZI</name>
<reference evidence="1 2" key="1">
    <citation type="submission" date="2024-09" db="EMBL/GenBank/DDBJ databases">
        <title>Itraconazole resistance in Madurella fahalii resulting from another homologue of gene encoding cytochrome P450 14-alpha sterol demethylase (CYP51).</title>
        <authorList>
            <person name="Yoshioka I."/>
            <person name="Fahal A.H."/>
            <person name="Kaneko S."/>
            <person name="Yaguchi T."/>
        </authorList>
    </citation>
    <scope>NUCLEOTIDE SEQUENCE [LARGE SCALE GENOMIC DNA]</scope>
    <source>
        <strain evidence="1 2">IFM 68171</strain>
    </source>
</reference>
<evidence type="ECO:0000313" key="2">
    <source>
        <dbReference type="Proteomes" id="UP001628179"/>
    </source>
</evidence>
<gene>
    <name evidence="1" type="ORF">MFIFM68171_07023</name>
</gene>
<dbReference type="InterPro" id="IPR053161">
    <property type="entry name" value="Ulvan_degrading_GH"/>
</dbReference>
<dbReference type="RefSeq" id="XP_070918544.1">
    <property type="nucleotide sequence ID" value="XM_071062443.1"/>
</dbReference>
<dbReference type="Proteomes" id="UP001628179">
    <property type="component" value="Unassembled WGS sequence"/>
</dbReference>
<proteinExistence type="predicted"/>
<keyword evidence="2" id="KW-1185">Reference proteome</keyword>
<sequence>MRKVGGYSWEDSMEMMSPLWWTPGFPDRFKIGRGYSGTKYLPVFFQAKNLWNGYGDPYDTSYVLDGWPADGGKYAEDYRLTLNEGHQDFLGEYQRWATSRGLHHSAQPAYNMPLDMSSTIPLVGTPELESLGFGQAVDVYPQFTGPAHLFNRTAISTEIGAQRGGAYNQAIPTLLNLFRDSFTMGINTLSIHGFAYNGPYPGTTWPGYTPFNYEFSEMWGPRQPAWRHINDTLLYAARNCEVLKTGVPRVDLAFYTWKQPWTARPVYPDTDLTAAGYTYEYIGPENLASKNVEVRDGVLAPNGPAYKAIVLHQQTRINPSASASLLEFAAVGLPILIVGSGTDYTTIGSGSQEIVAENMRRLTNGTFPSVKVVPQAGFRPEVLWESGVLPRLSAESLDGAPDASQLFSAWRSDPENGLELVYLLNRGPETRFSISFTTSQSAVPHILDAWTGEQTPLVTYLRTSTGLSTRITLAQQQSIILAFYTPSDMETKLPLYVVSHSPNLARLRANNRGDLVGLISNPFEEASVLLSNNSEVVIPAINHNNSSQFSSITLSPWNLTVESYSAPANLNAGSTSSNIQG</sequence>
<dbReference type="PANTHER" id="PTHR36848:SF2">
    <property type="entry name" value="SECRETED PROTEIN"/>
    <property type="match status" value="1"/>
</dbReference>
<dbReference type="Pfam" id="PF17132">
    <property type="entry name" value="Glyco_hydro_106"/>
    <property type="match status" value="1"/>
</dbReference>
<evidence type="ECO:0000313" key="1">
    <source>
        <dbReference type="EMBL" id="GAB1316813.1"/>
    </source>
</evidence>
<accession>A0ABQ0GGD1</accession>
<dbReference type="PANTHER" id="PTHR36848">
    <property type="entry name" value="DNA-BINDING PROTEIN (PUTATIVE SECRETED PROTEIN)-RELATED"/>
    <property type="match status" value="1"/>
</dbReference>
<dbReference type="GeneID" id="98177766"/>